<dbReference type="EMBL" id="PVWG01000045">
    <property type="protein sequence ID" value="PSB16258.1"/>
    <property type="molecule type" value="Genomic_DNA"/>
</dbReference>
<reference evidence="1 2" key="2">
    <citation type="submission" date="2018-03" db="EMBL/GenBank/DDBJ databases">
        <title>The ancient ancestry and fast evolution of plastids.</title>
        <authorList>
            <person name="Moore K.R."/>
            <person name="Magnabosco C."/>
            <person name="Momper L."/>
            <person name="Gold D.A."/>
            <person name="Bosak T."/>
            <person name="Fournier G.P."/>
        </authorList>
    </citation>
    <scope>NUCLEOTIDE SEQUENCE [LARGE SCALE GENOMIC DNA]</scope>
    <source>
        <strain evidence="1 2">ULC007</strain>
    </source>
</reference>
<name>A0A2T1D6Z6_9CYAN</name>
<dbReference type="STRING" id="1920490.GCA_001895925_05286"/>
<comment type="caution">
    <text evidence="1">The sequence shown here is derived from an EMBL/GenBank/DDBJ whole genome shotgun (WGS) entry which is preliminary data.</text>
</comment>
<dbReference type="Proteomes" id="UP000238634">
    <property type="component" value="Unassembled WGS sequence"/>
</dbReference>
<protein>
    <recommendedName>
        <fullName evidence="3">DUF5331 domain-containing protein</fullName>
    </recommendedName>
</protein>
<sequence>MNIEQLRQSLKDKWLVYYRDNRPWLARLAVWVNCNGQRRPSSSFILATLSVLEPELTAFLPLVVDLNSNPDRIVMALGLNFNPDRALDSMDKGNAIINEAKLLPARAKVIPGSEPVSRVYAKRDEDCGGSGRK</sequence>
<evidence type="ECO:0000313" key="1">
    <source>
        <dbReference type="EMBL" id="PSB16258.1"/>
    </source>
</evidence>
<gene>
    <name evidence="1" type="ORF">C7B65_22305</name>
</gene>
<dbReference type="InterPro" id="IPR020346">
    <property type="entry name" value="Uncharacterised_15.3kDa"/>
</dbReference>
<reference evidence="1 2" key="1">
    <citation type="submission" date="2018-02" db="EMBL/GenBank/DDBJ databases">
        <authorList>
            <person name="Cohen D.B."/>
            <person name="Kent A.D."/>
        </authorList>
    </citation>
    <scope>NUCLEOTIDE SEQUENCE [LARGE SCALE GENOMIC DNA]</scope>
    <source>
        <strain evidence="1 2">ULC007</strain>
    </source>
</reference>
<dbReference type="AlphaFoldDB" id="A0A2T1D6Z6"/>
<dbReference type="RefSeq" id="WP_073074635.1">
    <property type="nucleotide sequence ID" value="NZ_MPPI01000042.1"/>
</dbReference>
<keyword evidence="2" id="KW-1185">Reference proteome</keyword>
<evidence type="ECO:0000313" key="2">
    <source>
        <dbReference type="Proteomes" id="UP000238634"/>
    </source>
</evidence>
<accession>A0A2T1D6Z6</accession>
<proteinExistence type="predicted"/>
<evidence type="ECO:0008006" key="3">
    <source>
        <dbReference type="Google" id="ProtNLM"/>
    </source>
</evidence>
<organism evidence="1 2">
    <name type="scientific">Phormidesmis priestleyi ULC007</name>
    <dbReference type="NCBI Taxonomy" id="1920490"/>
    <lineage>
        <taxon>Bacteria</taxon>
        <taxon>Bacillati</taxon>
        <taxon>Cyanobacteriota</taxon>
        <taxon>Cyanophyceae</taxon>
        <taxon>Leptolyngbyales</taxon>
        <taxon>Leptolyngbyaceae</taxon>
        <taxon>Phormidesmis</taxon>
    </lineage>
</organism>
<dbReference type="Pfam" id="PF17265">
    <property type="entry name" value="DUF5331"/>
    <property type="match status" value="1"/>
</dbReference>
<dbReference type="OrthoDB" id="512100at2"/>